<evidence type="ECO:0000313" key="3">
    <source>
        <dbReference type="Proteomes" id="UP001310594"/>
    </source>
</evidence>
<feature type="compositionally biased region" description="Polar residues" evidence="1">
    <location>
        <begin position="100"/>
        <end position="111"/>
    </location>
</feature>
<evidence type="ECO:0000313" key="2">
    <source>
        <dbReference type="EMBL" id="KAK5691631.1"/>
    </source>
</evidence>
<dbReference type="Proteomes" id="UP001310594">
    <property type="component" value="Unassembled WGS sequence"/>
</dbReference>
<feature type="region of interest" description="Disordered" evidence="1">
    <location>
        <begin position="60"/>
        <end position="122"/>
    </location>
</feature>
<comment type="caution">
    <text evidence="2">The sequence shown here is derived from an EMBL/GenBank/DDBJ whole genome shotgun (WGS) entry which is preliminary data.</text>
</comment>
<dbReference type="AlphaFoldDB" id="A0AAN7VZ38"/>
<protein>
    <submittedName>
        <fullName evidence="2">Uncharacterized protein</fullName>
    </submittedName>
</protein>
<dbReference type="EMBL" id="JAVRQU010000021">
    <property type="protein sequence ID" value="KAK5691631.1"/>
    <property type="molecule type" value="Genomic_DNA"/>
</dbReference>
<reference evidence="2" key="1">
    <citation type="submission" date="2023-08" db="EMBL/GenBank/DDBJ databases">
        <title>Black Yeasts Isolated from many extreme environments.</title>
        <authorList>
            <person name="Coleine C."/>
            <person name="Stajich J.E."/>
            <person name="Selbmann L."/>
        </authorList>
    </citation>
    <scope>NUCLEOTIDE SEQUENCE</scope>
    <source>
        <strain evidence="2">CCFEE 5810</strain>
    </source>
</reference>
<evidence type="ECO:0000256" key="1">
    <source>
        <dbReference type="SAM" id="MobiDB-lite"/>
    </source>
</evidence>
<accession>A0AAN7VZ38</accession>
<sequence length="173" mass="18416">MSDFILAMQHDGHRRIAEPLQDAAQQSATDGLYDLETARAICKPELILTAHIKAMANVRTEETKEQQGHGSLPVYAEQQPPKSGLANSSSWNDGGFAFAPNTNALDANTMPSDKAEAARQKSAAVMEALRNGGDADAVMGKQKASGAKGIVPLGWLKSKMKRSDKKDGVSPIA</sequence>
<organism evidence="2 3">
    <name type="scientific">Elasticomyces elasticus</name>
    <dbReference type="NCBI Taxonomy" id="574655"/>
    <lineage>
        <taxon>Eukaryota</taxon>
        <taxon>Fungi</taxon>
        <taxon>Dikarya</taxon>
        <taxon>Ascomycota</taxon>
        <taxon>Pezizomycotina</taxon>
        <taxon>Dothideomycetes</taxon>
        <taxon>Dothideomycetidae</taxon>
        <taxon>Mycosphaerellales</taxon>
        <taxon>Teratosphaeriaceae</taxon>
        <taxon>Elasticomyces</taxon>
    </lineage>
</organism>
<gene>
    <name evidence="2" type="ORF">LTR97_011628</name>
</gene>
<proteinExistence type="predicted"/>
<name>A0AAN7VZ38_9PEZI</name>